<proteinExistence type="predicted"/>
<name>A0A6J6LUB2_9ZZZZ</name>
<dbReference type="GO" id="GO:0046872">
    <property type="term" value="F:metal ion binding"/>
    <property type="evidence" value="ECO:0007669"/>
    <property type="project" value="UniProtKB-KW"/>
</dbReference>
<dbReference type="EMBL" id="CAEZWM010000152">
    <property type="protein sequence ID" value="CAB4664015.1"/>
    <property type="molecule type" value="Genomic_DNA"/>
</dbReference>
<dbReference type="InterPro" id="IPR000587">
    <property type="entry name" value="Creatinase_N"/>
</dbReference>
<evidence type="ECO:0000256" key="1">
    <source>
        <dbReference type="ARBA" id="ARBA00022723"/>
    </source>
</evidence>
<feature type="domain" description="Creatinase N-terminal" evidence="4">
    <location>
        <begin position="13"/>
        <end position="145"/>
    </location>
</feature>
<dbReference type="InterPro" id="IPR000994">
    <property type="entry name" value="Pept_M24"/>
</dbReference>
<dbReference type="Gene3D" id="3.90.230.10">
    <property type="entry name" value="Creatinase/methionine aminopeptidase superfamily"/>
    <property type="match status" value="1"/>
</dbReference>
<accession>A0A6J6LUB2</accession>
<keyword evidence="1" id="KW-0479">Metal-binding</keyword>
<dbReference type="AlphaFoldDB" id="A0A6J6LUB2"/>
<dbReference type="Gene3D" id="3.40.350.10">
    <property type="entry name" value="Creatinase/prolidase N-terminal domain"/>
    <property type="match status" value="1"/>
</dbReference>
<gene>
    <name evidence="5" type="ORF">UFOPK2242_01137</name>
</gene>
<dbReference type="Pfam" id="PF01321">
    <property type="entry name" value="Creatinase_N"/>
    <property type="match status" value="1"/>
</dbReference>
<evidence type="ECO:0000256" key="2">
    <source>
        <dbReference type="ARBA" id="ARBA00022801"/>
    </source>
</evidence>
<feature type="domain" description="Peptidase M24" evidence="3">
    <location>
        <begin position="152"/>
        <end position="355"/>
    </location>
</feature>
<evidence type="ECO:0000259" key="4">
    <source>
        <dbReference type="Pfam" id="PF01321"/>
    </source>
</evidence>
<dbReference type="SUPFAM" id="SSF53092">
    <property type="entry name" value="Creatinase/prolidase N-terminal domain"/>
    <property type="match status" value="1"/>
</dbReference>
<dbReference type="InterPro" id="IPR029149">
    <property type="entry name" value="Creatin/AminoP/Spt16_N"/>
</dbReference>
<sequence length="370" mass="39367">MIAGLSKVTVGARIERLRAALLESDGEAILVTRLPNIRYLTGFTGSAAMLLIAPDEALFVTDGRYREQAREQLSAAEADVEISIGVSAGEQREALQNVVSRTGIRRLLLEAGGVTWNQARDFADNWFPQVEVLPGAPIIEDLRMIKESSEVERIRSACSIADDALGSLLPILGSGITERSFALALEVAMRERGADGNSFDPIVASGPNGAKPHARPSNRVIESGELVVIDFGCIVDGYCSDMTRTVSVGEPTPEARHMWEVVYESQVAGRDAVKAGVSAREVDQVCRDIIVAAGWGEAFAHGTGHGVGIEIHEDPRVSQASSATLVAGHVVTVEPGVYIPGIGGVRLEDTVFVTEGGCDPLTAFPKQLVV</sequence>
<evidence type="ECO:0000259" key="3">
    <source>
        <dbReference type="Pfam" id="PF00557"/>
    </source>
</evidence>
<dbReference type="SUPFAM" id="SSF55920">
    <property type="entry name" value="Creatinase/aminopeptidase"/>
    <property type="match status" value="1"/>
</dbReference>
<organism evidence="5">
    <name type="scientific">freshwater metagenome</name>
    <dbReference type="NCBI Taxonomy" id="449393"/>
    <lineage>
        <taxon>unclassified sequences</taxon>
        <taxon>metagenomes</taxon>
        <taxon>ecological metagenomes</taxon>
    </lineage>
</organism>
<dbReference type="Pfam" id="PF00557">
    <property type="entry name" value="Peptidase_M24"/>
    <property type="match status" value="1"/>
</dbReference>
<dbReference type="CDD" id="cd01092">
    <property type="entry name" value="APP-like"/>
    <property type="match status" value="1"/>
</dbReference>
<dbReference type="GO" id="GO:0016787">
    <property type="term" value="F:hydrolase activity"/>
    <property type="evidence" value="ECO:0007669"/>
    <property type="project" value="UniProtKB-KW"/>
</dbReference>
<keyword evidence="2" id="KW-0378">Hydrolase</keyword>
<dbReference type="PANTHER" id="PTHR46112">
    <property type="entry name" value="AMINOPEPTIDASE"/>
    <property type="match status" value="1"/>
</dbReference>
<dbReference type="InterPro" id="IPR036005">
    <property type="entry name" value="Creatinase/aminopeptidase-like"/>
</dbReference>
<dbReference type="PANTHER" id="PTHR46112:SF3">
    <property type="entry name" value="AMINOPEPTIDASE YPDF"/>
    <property type="match status" value="1"/>
</dbReference>
<protein>
    <submittedName>
        <fullName evidence="5">Unannotated protein</fullName>
    </submittedName>
</protein>
<dbReference type="InterPro" id="IPR001131">
    <property type="entry name" value="Peptidase_M24B_aminopep-P_CS"/>
</dbReference>
<reference evidence="5" key="1">
    <citation type="submission" date="2020-05" db="EMBL/GenBank/DDBJ databases">
        <authorList>
            <person name="Chiriac C."/>
            <person name="Salcher M."/>
            <person name="Ghai R."/>
            <person name="Kavagutti S V."/>
        </authorList>
    </citation>
    <scope>NUCLEOTIDE SEQUENCE</scope>
</reference>
<evidence type="ECO:0000313" key="5">
    <source>
        <dbReference type="EMBL" id="CAB4664015.1"/>
    </source>
</evidence>
<dbReference type="InterPro" id="IPR050659">
    <property type="entry name" value="Peptidase_M24B"/>
</dbReference>
<dbReference type="PROSITE" id="PS00491">
    <property type="entry name" value="PROLINE_PEPTIDASE"/>
    <property type="match status" value="1"/>
</dbReference>